<dbReference type="OrthoDB" id="8113027at2759"/>
<dbReference type="AlphaFoldDB" id="A0A1W4X7U9"/>
<dbReference type="PANTHER" id="PTHR34929:SF1">
    <property type="entry name" value="INAF MOTIF CONTAINING 2"/>
    <property type="match status" value="1"/>
</dbReference>
<sequence length="224" mass="25320">MSQEGSNAIREDSGPTGPTAPSPDPFQPKKQSKLIRILTVIAYMLSVSMAAIFLSAYYIFMYDAQPTLAQKTYPVANALTQGPNFHQYEQYVYIKEKKILKDKGLLTSNLIQSPIENAGNNTDENGENFIDTNNENNTDISSIDNKIKVENNLFETDVLNSSDNNNNIRFSLYRLYKRAMERNKGNDKKKMEKSVLPVSNPTENDTDLENSKLDKNTTKTKGRF</sequence>
<dbReference type="RefSeq" id="XP_018328912.1">
    <property type="nucleotide sequence ID" value="XM_018473410.2"/>
</dbReference>
<keyword evidence="2" id="KW-1133">Transmembrane helix</keyword>
<evidence type="ECO:0000256" key="2">
    <source>
        <dbReference type="SAM" id="Phobius"/>
    </source>
</evidence>
<evidence type="ECO:0000256" key="1">
    <source>
        <dbReference type="SAM" id="MobiDB-lite"/>
    </source>
</evidence>
<protein>
    <submittedName>
        <fullName evidence="4 5">Uncharacterized protein</fullName>
    </submittedName>
</protein>
<proteinExistence type="predicted"/>
<gene>
    <name evidence="4 5" type="primary">LOC108739494</name>
</gene>
<organism evidence="3 4">
    <name type="scientific">Agrilus planipennis</name>
    <name type="common">Emerald ash borer</name>
    <name type="synonym">Agrilus marcopoli</name>
    <dbReference type="NCBI Taxonomy" id="224129"/>
    <lineage>
        <taxon>Eukaryota</taxon>
        <taxon>Metazoa</taxon>
        <taxon>Ecdysozoa</taxon>
        <taxon>Arthropoda</taxon>
        <taxon>Hexapoda</taxon>
        <taxon>Insecta</taxon>
        <taxon>Pterygota</taxon>
        <taxon>Neoptera</taxon>
        <taxon>Endopterygota</taxon>
        <taxon>Coleoptera</taxon>
        <taxon>Polyphaga</taxon>
        <taxon>Elateriformia</taxon>
        <taxon>Buprestoidea</taxon>
        <taxon>Buprestidae</taxon>
        <taxon>Agrilinae</taxon>
        <taxon>Agrilus</taxon>
    </lineage>
</organism>
<keyword evidence="2" id="KW-0472">Membrane</keyword>
<keyword evidence="3" id="KW-1185">Reference proteome</keyword>
<feature type="compositionally biased region" description="Basic and acidic residues" evidence="1">
    <location>
        <begin position="183"/>
        <end position="193"/>
    </location>
</feature>
<dbReference type="PANTHER" id="PTHR34929">
    <property type="entry name" value="ZGC:153157"/>
    <property type="match status" value="1"/>
</dbReference>
<evidence type="ECO:0000313" key="5">
    <source>
        <dbReference type="RefSeq" id="XP_018328913.1"/>
    </source>
</evidence>
<dbReference type="GeneID" id="108739494"/>
<reference evidence="4 5" key="1">
    <citation type="submission" date="2025-04" db="UniProtKB">
        <authorList>
            <consortium name="RefSeq"/>
        </authorList>
    </citation>
    <scope>IDENTIFICATION</scope>
    <source>
        <tissue evidence="4 5">Entire body</tissue>
    </source>
</reference>
<dbReference type="Pfam" id="PF15018">
    <property type="entry name" value="InaF-motif"/>
    <property type="match status" value="1"/>
</dbReference>
<dbReference type="Proteomes" id="UP000192223">
    <property type="component" value="Unplaced"/>
</dbReference>
<feature type="region of interest" description="Disordered" evidence="1">
    <location>
        <begin position="183"/>
        <end position="224"/>
    </location>
</feature>
<feature type="transmembrane region" description="Helical" evidence="2">
    <location>
        <begin position="37"/>
        <end position="60"/>
    </location>
</feature>
<feature type="region of interest" description="Disordered" evidence="1">
    <location>
        <begin position="1"/>
        <end position="28"/>
    </location>
</feature>
<keyword evidence="2" id="KW-0812">Transmembrane</keyword>
<accession>A0A1W4X7U9</accession>
<dbReference type="InterPro" id="IPR029162">
    <property type="entry name" value="InaF-motif"/>
</dbReference>
<name>A0A1W4X7U9_AGRPL</name>
<dbReference type="KEGG" id="apln:108739494"/>
<evidence type="ECO:0000313" key="3">
    <source>
        <dbReference type="Proteomes" id="UP000192223"/>
    </source>
</evidence>
<evidence type="ECO:0000313" key="4">
    <source>
        <dbReference type="RefSeq" id="XP_018328912.1"/>
    </source>
</evidence>
<dbReference type="RefSeq" id="XP_018328913.1">
    <property type="nucleotide sequence ID" value="XM_018473411.2"/>
</dbReference>